<dbReference type="Proteomes" id="UP000002222">
    <property type="component" value="Chromosome"/>
</dbReference>
<evidence type="ECO:0000313" key="3">
    <source>
        <dbReference type="Proteomes" id="UP000002222"/>
    </source>
</evidence>
<proteinExistence type="predicted"/>
<sequence length="94" mass="10767" precursor="true">MLKTDKTRFEKFLSLLQGASLAFAIAGGSYLFLILLPFGFLFSLAVGFFFFLLGSFFFVMFEIAQLQIDKAEEVKKQTQLLEKLVHHDKTLSDY</sequence>
<feature type="transmembrane region" description="Helical" evidence="1">
    <location>
        <begin position="12"/>
        <end position="34"/>
    </location>
</feature>
<evidence type="ECO:0000256" key="1">
    <source>
        <dbReference type="SAM" id="Phobius"/>
    </source>
</evidence>
<dbReference type="KEGG" id="sdl:Sdel_1133"/>
<organism evidence="2 3">
    <name type="scientific">Sulfurospirillum deleyianum (strain ATCC 51133 / DSM 6946 / 5175)</name>
    <dbReference type="NCBI Taxonomy" id="525898"/>
    <lineage>
        <taxon>Bacteria</taxon>
        <taxon>Pseudomonadati</taxon>
        <taxon>Campylobacterota</taxon>
        <taxon>Epsilonproteobacteria</taxon>
        <taxon>Campylobacterales</taxon>
        <taxon>Sulfurospirillaceae</taxon>
        <taxon>Sulfurospirillum</taxon>
    </lineage>
</organism>
<dbReference type="STRING" id="525898.Sdel_1133"/>
<keyword evidence="1" id="KW-0472">Membrane</keyword>
<keyword evidence="3" id="KW-1185">Reference proteome</keyword>
<name>D1B236_SULD5</name>
<evidence type="ECO:0000313" key="2">
    <source>
        <dbReference type="EMBL" id="ACZ12156.1"/>
    </source>
</evidence>
<keyword evidence="1" id="KW-1133">Transmembrane helix</keyword>
<reference evidence="3" key="1">
    <citation type="submission" date="2009-11" db="EMBL/GenBank/DDBJ databases">
        <title>The complete genome of Sulfurospirillum deleyianum DSM 6946.</title>
        <authorList>
            <consortium name="US DOE Joint Genome Institute (JGI-PGF)"/>
            <person name="Lucas S."/>
            <person name="Copeland A."/>
            <person name="Lapidus A."/>
            <person name="Glavina del Rio T."/>
            <person name="Dalin E."/>
            <person name="Tice H."/>
            <person name="Bruce D."/>
            <person name="Goodwin L."/>
            <person name="Pitluck S."/>
            <person name="Kyrpides N."/>
            <person name="Mavromatis K."/>
            <person name="Ivanova N."/>
            <person name="Ovchinnikova G."/>
            <person name="Munk A.C."/>
            <person name="Lu M."/>
            <person name="Brettin T."/>
            <person name="Detter J.C."/>
            <person name="Han C."/>
            <person name="Tapia R."/>
            <person name="Larimer F."/>
            <person name="Land M."/>
            <person name="Hauser L."/>
            <person name="Markowitz V."/>
            <person name="Cheng J.F."/>
            <person name="Hugenholtz P."/>
            <person name="Woyke T."/>
            <person name="Wu D."/>
            <person name="Aumann P."/>
            <person name="Schneider S."/>
            <person name="Lang E."/>
            <person name="Spring S."/>
            <person name="Klenk H.P."/>
            <person name="Eisen J.A."/>
        </authorList>
    </citation>
    <scope>NUCLEOTIDE SEQUENCE [LARGE SCALE GENOMIC DNA]</scope>
    <source>
        <strain evidence="3">ATCC 51133 / DSM 6946 / 5175</strain>
    </source>
</reference>
<protein>
    <submittedName>
        <fullName evidence="2">Uncharacterized protein</fullName>
    </submittedName>
</protein>
<keyword evidence="1" id="KW-0812">Transmembrane</keyword>
<dbReference type="OrthoDB" id="5340234at2"/>
<reference evidence="2 3" key="2">
    <citation type="journal article" date="2010" name="Stand. Genomic Sci.">
        <title>Complete genome sequence of Sulfurospirillum deleyianum type strain (5175).</title>
        <authorList>
            <person name="Sikorski J."/>
            <person name="Lapidus A."/>
            <person name="Copeland A."/>
            <person name="Glavina Del Rio T."/>
            <person name="Nolan M."/>
            <person name="Lucas S."/>
            <person name="Chen F."/>
            <person name="Tice H."/>
            <person name="Cheng J.F."/>
            <person name="Saunders E."/>
            <person name="Bruce D."/>
            <person name="Goodwin L."/>
            <person name="Pitluck S."/>
            <person name="Ovchinnikova G."/>
            <person name="Pati A."/>
            <person name="Ivanova N."/>
            <person name="Mavromatis K."/>
            <person name="Chen A."/>
            <person name="Palaniappan K."/>
            <person name="Chain P."/>
            <person name="Land M."/>
            <person name="Hauser L."/>
            <person name="Chang Y.J."/>
            <person name="Jeffries C.D."/>
            <person name="Brettin T."/>
            <person name="Detter J.C."/>
            <person name="Han C."/>
            <person name="Rohde M."/>
            <person name="Lang E."/>
            <person name="Spring S."/>
            <person name="Goker M."/>
            <person name="Bristow J."/>
            <person name="Eisen J.A."/>
            <person name="Markowitz V."/>
            <person name="Hugenholtz P."/>
            <person name="Kyrpides N.C."/>
            <person name="Klenk H.P."/>
        </authorList>
    </citation>
    <scope>NUCLEOTIDE SEQUENCE [LARGE SCALE GENOMIC DNA]</scope>
    <source>
        <strain evidence="3">ATCC 51133 / DSM 6946 / 5175</strain>
    </source>
</reference>
<dbReference type="HOGENOM" id="CLU_185380_0_0_7"/>
<accession>D1B236</accession>
<dbReference type="RefSeq" id="WP_012856914.1">
    <property type="nucleotide sequence ID" value="NC_013512.1"/>
</dbReference>
<dbReference type="AlphaFoldDB" id="D1B236"/>
<feature type="transmembrane region" description="Helical" evidence="1">
    <location>
        <begin position="40"/>
        <end position="61"/>
    </location>
</feature>
<gene>
    <name evidence="2" type="ordered locus">Sdel_1133</name>
</gene>
<dbReference type="EMBL" id="CP001816">
    <property type="protein sequence ID" value="ACZ12156.1"/>
    <property type="molecule type" value="Genomic_DNA"/>
</dbReference>